<dbReference type="Gene3D" id="3.40.50.300">
    <property type="entry name" value="P-loop containing nucleotide triphosphate hydrolases"/>
    <property type="match status" value="1"/>
</dbReference>
<dbReference type="InterPro" id="IPR027417">
    <property type="entry name" value="P-loop_NTPase"/>
</dbReference>
<dbReference type="InterPro" id="IPR047610">
    <property type="entry name" value="ImuA_translesion"/>
</dbReference>
<organism evidence="1 2">
    <name type="scientific">Ectothiorhodosinus mongolicus</name>
    <dbReference type="NCBI Taxonomy" id="233100"/>
    <lineage>
        <taxon>Bacteria</taxon>
        <taxon>Pseudomonadati</taxon>
        <taxon>Pseudomonadota</taxon>
        <taxon>Gammaproteobacteria</taxon>
        <taxon>Chromatiales</taxon>
        <taxon>Ectothiorhodospiraceae</taxon>
        <taxon>Ectothiorhodosinus</taxon>
    </lineage>
</organism>
<keyword evidence="2" id="KW-1185">Reference proteome</keyword>
<dbReference type="PIRSF" id="PIRSF037290">
    <property type="entry name" value="UCP037290"/>
    <property type="match status" value="1"/>
</dbReference>
<dbReference type="RefSeq" id="WP_076754068.1">
    <property type="nucleotide sequence ID" value="NZ_CP023018.1"/>
</dbReference>
<protein>
    <submittedName>
        <fullName evidence="1">Protein ImuA</fullName>
    </submittedName>
</protein>
<dbReference type="EMBL" id="FTPK01000001">
    <property type="protein sequence ID" value="SIT65674.1"/>
    <property type="molecule type" value="Genomic_DNA"/>
</dbReference>
<proteinExistence type="predicted"/>
<dbReference type="OrthoDB" id="9811176at2"/>
<dbReference type="Proteomes" id="UP000223759">
    <property type="component" value="Unassembled WGS sequence"/>
</dbReference>
<dbReference type="SUPFAM" id="SSF52540">
    <property type="entry name" value="P-loop containing nucleoside triphosphate hydrolases"/>
    <property type="match status" value="1"/>
</dbReference>
<dbReference type="STRING" id="233100.SAMN05216526_0124"/>
<accession>A0A1R3VME8</accession>
<sequence>MRDPVALKQLLEQRSDIWRAGESAGGQQQPRLSTEDARLDARLGGGWPMGQLTELLLDAPGIGEISLLAPCLAQLTQQQRIIALVAPPYIPYAPALVAAGLALERVLVIRPRAAEQALWACEQILRDGSVAAALFWPERVTALQLRRLQLAAAQGACCGFIYRHSRWAASASTAALRLRLYPDQPCRPRIEVLKNRGVA</sequence>
<reference evidence="1 2" key="1">
    <citation type="submission" date="2017-01" db="EMBL/GenBank/DDBJ databases">
        <authorList>
            <person name="Mah S.A."/>
            <person name="Swanson W.J."/>
            <person name="Moy G.W."/>
            <person name="Vacquier V.D."/>
        </authorList>
    </citation>
    <scope>NUCLEOTIDE SEQUENCE [LARGE SCALE GENOMIC DNA]</scope>
    <source>
        <strain evidence="1 2">M9</strain>
    </source>
</reference>
<dbReference type="InterPro" id="IPR017166">
    <property type="entry name" value="UCP037290"/>
</dbReference>
<name>A0A1R3VME8_9GAMM</name>
<dbReference type="AlphaFoldDB" id="A0A1R3VME8"/>
<dbReference type="NCBIfam" id="NF033429">
    <property type="entry name" value="ImuA_translesion"/>
    <property type="match status" value="1"/>
</dbReference>
<gene>
    <name evidence="1" type="ORF">SAMN05216526_0124</name>
</gene>
<evidence type="ECO:0000313" key="2">
    <source>
        <dbReference type="Proteomes" id="UP000223759"/>
    </source>
</evidence>
<evidence type="ECO:0000313" key="1">
    <source>
        <dbReference type="EMBL" id="SIT65674.1"/>
    </source>
</evidence>